<dbReference type="SMART" id="SM00360">
    <property type="entry name" value="RRM"/>
    <property type="match status" value="1"/>
</dbReference>
<evidence type="ECO:0000256" key="8">
    <source>
        <dbReference type="ARBA" id="ARBA00022777"/>
    </source>
</evidence>
<dbReference type="CDD" id="cd00201">
    <property type="entry name" value="WW"/>
    <property type="match status" value="1"/>
</dbReference>
<dbReference type="GO" id="GO:0006166">
    <property type="term" value="P:purine ribonucleoside salvage"/>
    <property type="evidence" value="ECO:0007669"/>
    <property type="project" value="UniProtKB-KW"/>
</dbReference>
<dbReference type="GO" id="GO:0005829">
    <property type="term" value="C:cytosol"/>
    <property type="evidence" value="ECO:0007669"/>
    <property type="project" value="TreeGrafter"/>
</dbReference>
<gene>
    <name evidence="16" type="ORF">PGLA1383_LOCUS40909</name>
</gene>
<evidence type="ECO:0000256" key="5">
    <source>
        <dbReference type="ARBA" id="ARBA00022679"/>
    </source>
</evidence>
<dbReference type="PANTHER" id="PTHR45769">
    <property type="entry name" value="ADENOSINE KINASE"/>
    <property type="match status" value="1"/>
</dbReference>
<accession>A0A813GHW5</accession>
<dbReference type="InterPro" id="IPR035979">
    <property type="entry name" value="RBD_domain_sf"/>
</dbReference>
<keyword evidence="13" id="KW-0732">Signal</keyword>
<sequence length="710" mass="74168">MIIGVCQVLLDLVVEVDGDAGIYERYNVEQNTQCLAEERHRPFITDLLARAEAGEVKSSPGGVIANSLRGGAWWLKQQKAQGGKAAPLPSMNMIGMVGRDSAAARLRRELTAAGVTPLFDDPDPPGSREEKADSNNSVAGNDPTSSTGVCCCLLAGKERTMITELGIGRSLHLHGRMAPQFPGWADRIEALKASADVAGLPFAVLVSGFYAQADPDGTAAICSWCSDLQRLSPTSSSGQAVRPILAVTVGANWCTRLPAVQAAARVADFTFANEGEVMELAAALCEASGSPVAVDFDAAMAVIARWKERGWMIGTRGGKSVGCFLAAAEPGKPLSIAVPHMPREEFVDDVGAGDAFMGGFMAATWQRLAVLALSGSSTTDGASNGPDSGKRRREEDTLVDQLEVADIEGLCGSSLSRGSAEEKLRMPAAADRLNGKPLLGVGSGPALEAALGEGIYGKVRIANDQDSPWKETRTAGGSVYYYHVVTRQTSWIKPPPEFSVPQPAAVGGRQNRPATTPGAQAQAAIKAAQDTIAAQRGGDDGDRDGSSTSGPIGANLFVYHIPNSWDDSILVQHFEHFGKIISCRVQKDDQGRPRGFGFVSYDAASGAQAAIAGMHGFPVEGKWLKVQLKKGDEQEMAKANQSMGGPSLPGLMDLSSQVMPPPPPPSAPSAPSSIGDRLRQALAGRAPVPPPPAPVGGCFGGKGGGKPGPY</sequence>
<evidence type="ECO:0000313" key="16">
    <source>
        <dbReference type="EMBL" id="CAE8623671.1"/>
    </source>
</evidence>
<dbReference type="PROSITE" id="PS01159">
    <property type="entry name" value="WW_DOMAIN_1"/>
    <property type="match status" value="1"/>
</dbReference>
<evidence type="ECO:0000256" key="13">
    <source>
        <dbReference type="SAM" id="SignalP"/>
    </source>
</evidence>
<evidence type="ECO:0000259" key="15">
    <source>
        <dbReference type="PROSITE" id="PS50102"/>
    </source>
</evidence>
<feature type="active site" description="Proton acceptor" evidence="10">
    <location>
        <position position="354"/>
    </location>
</feature>
<dbReference type="GO" id="GO:0006144">
    <property type="term" value="P:purine nucleobase metabolic process"/>
    <property type="evidence" value="ECO:0007669"/>
    <property type="project" value="TreeGrafter"/>
</dbReference>
<organism evidence="16 17">
    <name type="scientific">Polarella glacialis</name>
    <name type="common">Dinoflagellate</name>
    <dbReference type="NCBI Taxonomy" id="89957"/>
    <lineage>
        <taxon>Eukaryota</taxon>
        <taxon>Sar</taxon>
        <taxon>Alveolata</taxon>
        <taxon>Dinophyceae</taxon>
        <taxon>Suessiales</taxon>
        <taxon>Suessiaceae</taxon>
        <taxon>Polarella</taxon>
    </lineage>
</organism>
<evidence type="ECO:0000256" key="9">
    <source>
        <dbReference type="ARBA" id="ARBA00022840"/>
    </source>
</evidence>
<dbReference type="Proteomes" id="UP000654075">
    <property type="component" value="Unassembled WGS sequence"/>
</dbReference>
<dbReference type="GO" id="GO:0004001">
    <property type="term" value="F:adenosine kinase activity"/>
    <property type="evidence" value="ECO:0007669"/>
    <property type="project" value="UniProtKB-EC"/>
</dbReference>
<reference evidence="16" key="1">
    <citation type="submission" date="2021-02" db="EMBL/GenBank/DDBJ databases">
        <authorList>
            <person name="Dougan E. K."/>
            <person name="Rhodes N."/>
            <person name="Thang M."/>
            <person name="Chan C."/>
        </authorList>
    </citation>
    <scope>NUCLEOTIDE SEQUENCE</scope>
</reference>
<dbReference type="AlphaFoldDB" id="A0A813GHW5"/>
<dbReference type="OrthoDB" id="432447at2759"/>
<feature type="domain" description="WW" evidence="14">
    <location>
        <begin position="463"/>
        <end position="496"/>
    </location>
</feature>
<dbReference type="GO" id="GO:0003723">
    <property type="term" value="F:RNA binding"/>
    <property type="evidence" value="ECO:0007669"/>
    <property type="project" value="UniProtKB-UniRule"/>
</dbReference>
<keyword evidence="6" id="KW-0660">Purine salvage</keyword>
<dbReference type="InterPro" id="IPR029056">
    <property type="entry name" value="Ribokinase-like"/>
</dbReference>
<dbReference type="Pfam" id="PF00397">
    <property type="entry name" value="WW"/>
    <property type="match status" value="1"/>
</dbReference>
<dbReference type="GO" id="GO:0044209">
    <property type="term" value="P:AMP salvage"/>
    <property type="evidence" value="ECO:0007669"/>
    <property type="project" value="UniProtKB-UniPathway"/>
</dbReference>
<dbReference type="Gene3D" id="3.30.1110.10">
    <property type="match status" value="1"/>
</dbReference>
<dbReference type="Gene3D" id="3.40.1190.20">
    <property type="match status" value="1"/>
</dbReference>
<feature type="chain" id="PRO_5032965256" description="adenosine kinase" evidence="13">
    <location>
        <begin position="19"/>
        <end position="710"/>
    </location>
</feature>
<feature type="region of interest" description="Disordered" evidence="12">
    <location>
        <begin position="634"/>
        <end position="710"/>
    </location>
</feature>
<dbReference type="SMART" id="SM00456">
    <property type="entry name" value="WW"/>
    <property type="match status" value="1"/>
</dbReference>
<dbReference type="EC" id="2.7.1.20" evidence="4"/>
<comment type="cofactor">
    <cofactor evidence="1">
        <name>Mg(2+)</name>
        <dbReference type="ChEBI" id="CHEBI:18420"/>
    </cofactor>
</comment>
<dbReference type="InterPro" id="IPR001805">
    <property type="entry name" value="Adenokinase"/>
</dbReference>
<evidence type="ECO:0000256" key="11">
    <source>
        <dbReference type="PROSITE-ProRule" id="PRU00176"/>
    </source>
</evidence>
<dbReference type="SUPFAM" id="SSF53613">
    <property type="entry name" value="Ribokinase-like"/>
    <property type="match status" value="1"/>
</dbReference>
<feature type="signal peptide" evidence="13">
    <location>
        <begin position="1"/>
        <end position="18"/>
    </location>
</feature>
<evidence type="ECO:0000313" key="17">
    <source>
        <dbReference type="Proteomes" id="UP000654075"/>
    </source>
</evidence>
<feature type="compositionally biased region" description="Polar residues" evidence="12">
    <location>
        <begin position="134"/>
        <end position="144"/>
    </location>
</feature>
<evidence type="ECO:0000256" key="1">
    <source>
        <dbReference type="ARBA" id="ARBA00001946"/>
    </source>
</evidence>
<name>A0A813GHW5_POLGL</name>
<dbReference type="EMBL" id="CAJNNV010028214">
    <property type="protein sequence ID" value="CAE8623671.1"/>
    <property type="molecule type" value="Genomic_DNA"/>
</dbReference>
<evidence type="ECO:0000256" key="4">
    <source>
        <dbReference type="ARBA" id="ARBA00012119"/>
    </source>
</evidence>
<dbReference type="InterPro" id="IPR012677">
    <property type="entry name" value="Nucleotide-bd_a/b_plait_sf"/>
</dbReference>
<comment type="caution">
    <text evidence="16">The sequence shown here is derived from an EMBL/GenBank/DDBJ whole genome shotgun (WGS) entry which is preliminary data.</text>
</comment>
<keyword evidence="7" id="KW-0547">Nucleotide-binding</keyword>
<dbReference type="SUPFAM" id="SSF51045">
    <property type="entry name" value="WW domain"/>
    <property type="match status" value="1"/>
</dbReference>
<dbReference type="InterPro" id="IPR036020">
    <property type="entry name" value="WW_dom_sf"/>
</dbReference>
<comment type="pathway">
    <text evidence="2">Purine metabolism; AMP biosynthesis via salvage pathway; AMP from adenosine: step 1/1.</text>
</comment>
<dbReference type="InterPro" id="IPR001202">
    <property type="entry name" value="WW_dom"/>
</dbReference>
<evidence type="ECO:0000256" key="2">
    <source>
        <dbReference type="ARBA" id="ARBA00004801"/>
    </source>
</evidence>
<dbReference type="SUPFAM" id="SSF54928">
    <property type="entry name" value="RNA-binding domain, RBD"/>
    <property type="match status" value="1"/>
</dbReference>
<dbReference type="InterPro" id="IPR000504">
    <property type="entry name" value="RRM_dom"/>
</dbReference>
<dbReference type="Gene3D" id="2.20.70.10">
    <property type="match status" value="1"/>
</dbReference>
<keyword evidence="5" id="KW-0808">Transferase</keyword>
<keyword evidence="8" id="KW-0418">Kinase</keyword>
<keyword evidence="17" id="KW-1185">Reference proteome</keyword>
<dbReference type="Pfam" id="PF00076">
    <property type="entry name" value="RRM_1"/>
    <property type="match status" value="1"/>
</dbReference>
<feature type="domain" description="RRM" evidence="15">
    <location>
        <begin position="554"/>
        <end position="631"/>
    </location>
</feature>
<feature type="region of interest" description="Disordered" evidence="12">
    <location>
        <begin position="114"/>
        <end position="144"/>
    </location>
</feature>
<proteinExistence type="inferred from homology"/>
<evidence type="ECO:0000256" key="6">
    <source>
        <dbReference type="ARBA" id="ARBA00022726"/>
    </source>
</evidence>
<dbReference type="Gene3D" id="3.30.70.330">
    <property type="match status" value="1"/>
</dbReference>
<feature type="compositionally biased region" description="Pro residues" evidence="12">
    <location>
        <begin position="659"/>
        <end position="668"/>
    </location>
</feature>
<feature type="compositionally biased region" description="Gly residues" evidence="12">
    <location>
        <begin position="697"/>
        <end position="710"/>
    </location>
</feature>
<dbReference type="Pfam" id="PF00294">
    <property type="entry name" value="PfkB"/>
    <property type="match status" value="1"/>
</dbReference>
<dbReference type="InterPro" id="IPR011611">
    <property type="entry name" value="PfkB_dom"/>
</dbReference>
<dbReference type="PANTHER" id="PTHR45769:SF3">
    <property type="entry name" value="ADENOSINE KINASE"/>
    <property type="match status" value="1"/>
</dbReference>
<dbReference type="PROSITE" id="PS50020">
    <property type="entry name" value="WW_DOMAIN_2"/>
    <property type="match status" value="1"/>
</dbReference>
<feature type="region of interest" description="Disordered" evidence="12">
    <location>
        <begin position="528"/>
        <end position="549"/>
    </location>
</feature>
<keyword evidence="11" id="KW-0694">RNA-binding</keyword>
<keyword evidence="9" id="KW-0067">ATP-binding</keyword>
<evidence type="ECO:0000256" key="7">
    <source>
        <dbReference type="ARBA" id="ARBA00022741"/>
    </source>
</evidence>
<protein>
    <recommendedName>
        <fullName evidence="4">adenosine kinase</fullName>
        <ecNumber evidence="4">2.7.1.20</ecNumber>
    </recommendedName>
</protein>
<dbReference type="UniPathway" id="UPA00588">
    <property type="reaction ID" value="UER00659"/>
</dbReference>
<evidence type="ECO:0000256" key="3">
    <source>
        <dbReference type="ARBA" id="ARBA00010688"/>
    </source>
</evidence>
<evidence type="ECO:0000259" key="14">
    <source>
        <dbReference type="PROSITE" id="PS50020"/>
    </source>
</evidence>
<dbReference type="PROSITE" id="PS50102">
    <property type="entry name" value="RRM"/>
    <property type="match status" value="1"/>
</dbReference>
<evidence type="ECO:0000256" key="12">
    <source>
        <dbReference type="SAM" id="MobiDB-lite"/>
    </source>
</evidence>
<dbReference type="GO" id="GO:0005524">
    <property type="term" value="F:ATP binding"/>
    <property type="evidence" value="ECO:0007669"/>
    <property type="project" value="UniProtKB-KW"/>
</dbReference>
<dbReference type="GO" id="GO:0005634">
    <property type="term" value="C:nucleus"/>
    <property type="evidence" value="ECO:0007669"/>
    <property type="project" value="TreeGrafter"/>
</dbReference>
<evidence type="ECO:0000256" key="10">
    <source>
        <dbReference type="PIRSR" id="PIRSR601805-1"/>
    </source>
</evidence>
<comment type="similarity">
    <text evidence="3">Belongs to the carbohydrate kinase PfkB family.</text>
</comment>